<keyword evidence="2" id="KW-1015">Disulfide bond</keyword>
<name>A0A851GRT1_9BACT</name>
<feature type="domain" description="LamG-like jellyroll fold" evidence="4">
    <location>
        <begin position="117"/>
        <end position="243"/>
    </location>
</feature>
<proteinExistence type="predicted"/>
<reference evidence="5 6" key="1">
    <citation type="submission" date="2020-07" db="EMBL/GenBank/DDBJ databases">
        <title>Roseicoccus Jingziensis gen. nov., sp. nov., isolated from coastal seawater.</title>
        <authorList>
            <person name="Feng X."/>
        </authorList>
    </citation>
    <scope>NUCLEOTIDE SEQUENCE [LARGE SCALE GENOMIC DNA]</scope>
    <source>
        <strain evidence="5 6">N1E253</strain>
    </source>
</reference>
<dbReference type="RefSeq" id="WP_178934596.1">
    <property type="nucleotide sequence ID" value="NZ_JACBAZ010000012.1"/>
</dbReference>
<dbReference type="InterPro" id="IPR013320">
    <property type="entry name" value="ConA-like_dom_sf"/>
</dbReference>
<evidence type="ECO:0000256" key="2">
    <source>
        <dbReference type="ARBA" id="ARBA00023157"/>
    </source>
</evidence>
<protein>
    <submittedName>
        <fullName evidence="5">LamG domain-containing protein</fullName>
    </submittedName>
</protein>
<sequence length="272" mass="27811">MMKTKTSALAMMFSLGLGLVAHGALIAHYKLDEAVGSNTVEDAVANAGTATRAGVPILGESSVTAGTYGPIVVSAGTAASFGTAAELNNPSAGNYAITGNPSVINNLINESSGNGVGQMTVAAWINPDVITGTHVIAAAGTGSNGWKFAINSSKLRFTAFGVLDGTRSSTDLLTNTWQYVAMTYNNGSVEYFVNGVSQGTATVSGYKEETGADTKFGGRAGGTENFDGHMDEVKYFDTVLTAAEIQAAAIPEPSSSALLGLGALILILRRAK</sequence>
<dbReference type="InterPro" id="IPR006558">
    <property type="entry name" value="LamG-like"/>
</dbReference>
<gene>
    <name evidence="5" type="ORF">HW115_17820</name>
</gene>
<dbReference type="SUPFAM" id="SSF49899">
    <property type="entry name" value="Concanavalin A-like lectins/glucanases"/>
    <property type="match status" value="1"/>
</dbReference>
<evidence type="ECO:0000259" key="4">
    <source>
        <dbReference type="SMART" id="SM00560"/>
    </source>
</evidence>
<dbReference type="NCBIfam" id="TIGR02595">
    <property type="entry name" value="PEP_CTERM"/>
    <property type="match status" value="1"/>
</dbReference>
<dbReference type="EMBL" id="JACBAZ010000012">
    <property type="protein sequence ID" value="NWK57480.1"/>
    <property type="molecule type" value="Genomic_DNA"/>
</dbReference>
<evidence type="ECO:0000256" key="1">
    <source>
        <dbReference type="ARBA" id="ARBA00022729"/>
    </source>
</evidence>
<feature type="signal peptide" evidence="3">
    <location>
        <begin position="1"/>
        <end position="23"/>
    </location>
</feature>
<accession>A0A851GRT1</accession>
<comment type="caution">
    <text evidence="5">The sequence shown here is derived from an EMBL/GenBank/DDBJ whole genome shotgun (WGS) entry which is preliminary data.</text>
</comment>
<organism evidence="5 6">
    <name type="scientific">Oceaniferula marina</name>
    <dbReference type="NCBI Taxonomy" id="2748318"/>
    <lineage>
        <taxon>Bacteria</taxon>
        <taxon>Pseudomonadati</taxon>
        <taxon>Verrucomicrobiota</taxon>
        <taxon>Verrucomicrobiia</taxon>
        <taxon>Verrucomicrobiales</taxon>
        <taxon>Verrucomicrobiaceae</taxon>
        <taxon>Oceaniferula</taxon>
    </lineage>
</organism>
<dbReference type="Proteomes" id="UP000557872">
    <property type="component" value="Unassembled WGS sequence"/>
</dbReference>
<evidence type="ECO:0000313" key="5">
    <source>
        <dbReference type="EMBL" id="NWK57480.1"/>
    </source>
</evidence>
<dbReference type="Pfam" id="PF13385">
    <property type="entry name" value="Laminin_G_3"/>
    <property type="match status" value="1"/>
</dbReference>
<dbReference type="AlphaFoldDB" id="A0A851GRT1"/>
<evidence type="ECO:0000256" key="3">
    <source>
        <dbReference type="SAM" id="SignalP"/>
    </source>
</evidence>
<dbReference type="Gene3D" id="2.60.120.200">
    <property type="match status" value="1"/>
</dbReference>
<evidence type="ECO:0000313" key="6">
    <source>
        <dbReference type="Proteomes" id="UP000557872"/>
    </source>
</evidence>
<keyword evidence="6" id="KW-1185">Reference proteome</keyword>
<keyword evidence="1 3" id="KW-0732">Signal</keyword>
<feature type="chain" id="PRO_5032566364" evidence="3">
    <location>
        <begin position="24"/>
        <end position="272"/>
    </location>
</feature>
<dbReference type="SMART" id="SM00560">
    <property type="entry name" value="LamGL"/>
    <property type="match status" value="1"/>
</dbReference>
<dbReference type="InterPro" id="IPR013424">
    <property type="entry name" value="Ice-binding_C"/>
</dbReference>